<dbReference type="GO" id="GO:0016020">
    <property type="term" value="C:membrane"/>
    <property type="evidence" value="ECO:0007669"/>
    <property type="project" value="UniProtKB-SubCell"/>
</dbReference>
<feature type="transmembrane region" description="Helical" evidence="8">
    <location>
        <begin position="254"/>
        <end position="277"/>
    </location>
</feature>
<protein>
    <submittedName>
        <fullName evidence="10 12">Sugar transporter</fullName>
    </submittedName>
</protein>
<dbReference type="AlphaFoldDB" id="A0A6A6YBE2"/>
<dbReference type="Gene3D" id="1.20.1250.20">
    <property type="entry name" value="MFS general substrate transporter like domains"/>
    <property type="match status" value="1"/>
</dbReference>
<dbReference type="NCBIfam" id="TIGR00879">
    <property type="entry name" value="SP"/>
    <property type="match status" value="1"/>
</dbReference>
<feature type="transmembrane region" description="Helical" evidence="8">
    <location>
        <begin position="402"/>
        <end position="419"/>
    </location>
</feature>
<dbReference type="PRINTS" id="PR00171">
    <property type="entry name" value="SUGRTRNSPORT"/>
</dbReference>
<gene>
    <name evidence="10 12" type="ORF">BDZ99DRAFT_449620</name>
</gene>
<name>A0A6A6YBE2_9PEZI</name>
<evidence type="ECO:0000256" key="3">
    <source>
        <dbReference type="ARBA" id="ARBA00022448"/>
    </source>
</evidence>
<reference evidence="12" key="3">
    <citation type="submission" date="2025-04" db="UniProtKB">
        <authorList>
            <consortium name="RefSeq"/>
        </authorList>
    </citation>
    <scope>IDENTIFICATION</scope>
    <source>
        <strain evidence="12">CBS 304.34</strain>
    </source>
</reference>
<dbReference type="InterPro" id="IPR005828">
    <property type="entry name" value="MFS_sugar_transport-like"/>
</dbReference>
<sequence length="498" mass="53397">MDPKKRHILLIGCYISLSGLLYGLDTGSIGPITSMAQFTTSIGPLTPLHQGLYVSSFLLSAALSSLASGHVADKISRKYGILTGAFLTLAGTVASAASPNLAALVCARLLTGVGAGQAISVTTVYLVEIARAEVRGTLACLIQSYIVSGVALGYFIAYGTRGLAGSLAWRAPFVVQAVVAACLCAGAGFMPFSPRWLVRSGRAEEAKRVLMRLREPLEAEQELLEIRQAVEAERMRPDAGWGEMFGRRYVGRTALGCFLMAFQQLMGIDAILYYAPIVFQQAGFTAERASFLASGVSGIIMVLCTVPAQIWVDKWSRKKTLGFGGLACATCFIVIGSLYAKYGSVEDGGVVLSSKSAQWTVIVLIYVFSANFSWSWAVVGKIYTCEIIPTRLRAKVCAVEQLTNWLVNFIIALTAPLFLRSSPSGPYFLFGFSTLLAATVCFFMPETAGKSLEQIEGLFEKNQSFRPSVEVEAGNPPQMSAVDDVILSSIVPKGEIAV</sequence>
<comment type="similarity">
    <text evidence="2 7">Belongs to the major facilitator superfamily. Sugar transporter (TC 2.A.1.1) family.</text>
</comment>
<evidence type="ECO:0000256" key="6">
    <source>
        <dbReference type="ARBA" id="ARBA00023136"/>
    </source>
</evidence>
<feature type="transmembrane region" description="Helical" evidence="8">
    <location>
        <begin position="7"/>
        <end position="24"/>
    </location>
</feature>
<evidence type="ECO:0000259" key="9">
    <source>
        <dbReference type="PROSITE" id="PS50850"/>
    </source>
</evidence>
<dbReference type="GeneID" id="54459021"/>
<feature type="transmembrane region" description="Helical" evidence="8">
    <location>
        <begin position="289"/>
        <end position="308"/>
    </location>
</feature>
<feature type="transmembrane region" description="Helical" evidence="8">
    <location>
        <begin position="320"/>
        <end position="339"/>
    </location>
</feature>
<dbReference type="FunFam" id="1.20.1250.20:FF:000134">
    <property type="entry name" value="MFS sugar transporter protein"/>
    <property type="match status" value="1"/>
</dbReference>
<organism evidence="10">
    <name type="scientific">Mytilinidion resinicola</name>
    <dbReference type="NCBI Taxonomy" id="574789"/>
    <lineage>
        <taxon>Eukaryota</taxon>
        <taxon>Fungi</taxon>
        <taxon>Dikarya</taxon>
        <taxon>Ascomycota</taxon>
        <taxon>Pezizomycotina</taxon>
        <taxon>Dothideomycetes</taxon>
        <taxon>Pleosporomycetidae</taxon>
        <taxon>Mytilinidiales</taxon>
        <taxon>Mytilinidiaceae</taxon>
        <taxon>Mytilinidion</taxon>
    </lineage>
</organism>
<keyword evidence="10 12" id="KW-0762">Sugar transport</keyword>
<evidence type="ECO:0000313" key="10">
    <source>
        <dbReference type="EMBL" id="KAF2805939.1"/>
    </source>
</evidence>
<evidence type="ECO:0000256" key="2">
    <source>
        <dbReference type="ARBA" id="ARBA00010992"/>
    </source>
</evidence>
<dbReference type="EMBL" id="MU003708">
    <property type="protein sequence ID" value="KAF2805939.1"/>
    <property type="molecule type" value="Genomic_DNA"/>
</dbReference>
<dbReference type="InterPro" id="IPR003663">
    <property type="entry name" value="Sugar/inositol_transpt"/>
</dbReference>
<keyword evidence="3 7" id="KW-0813">Transport</keyword>
<feature type="transmembrane region" description="Helical" evidence="8">
    <location>
        <begin position="102"/>
        <end position="126"/>
    </location>
</feature>
<keyword evidence="5 8" id="KW-1133">Transmembrane helix</keyword>
<dbReference type="InterPro" id="IPR050360">
    <property type="entry name" value="MFS_Sugar_Transporters"/>
</dbReference>
<feature type="transmembrane region" description="Helical" evidence="8">
    <location>
        <begin position="359"/>
        <end position="382"/>
    </location>
</feature>
<dbReference type="RefSeq" id="XP_033572903.1">
    <property type="nucleotide sequence ID" value="XM_033718128.1"/>
</dbReference>
<keyword evidence="6 8" id="KW-0472">Membrane</keyword>
<dbReference type="Proteomes" id="UP000504636">
    <property type="component" value="Unplaced"/>
</dbReference>
<keyword evidence="11" id="KW-1185">Reference proteome</keyword>
<evidence type="ECO:0000256" key="5">
    <source>
        <dbReference type="ARBA" id="ARBA00022989"/>
    </source>
</evidence>
<feature type="transmembrane region" description="Helical" evidence="8">
    <location>
        <begin position="52"/>
        <end position="72"/>
    </location>
</feature>
<keyword evidence="4 8" id="KW-0812">Transmembrane</keyword>
<reference evidence="10 12" key="1">
    <citation type="journal article" date="2020" name="Stud. Mycol.">
        <title>101 Dothideomycetes genomes: a test case for predicting lifestyles and emergence of pathogens.</title>
        <authorList>
            <person name="Haridas S."/>
            <person name="Albert R."/>
            <person name="Binder M."/>
            <person name="Bloem J."/>
            <person name="Labutti K."/>
            <person name="Salamov A."/>
            <person name="Andreopoulos B."/>
            <person name="Baker S."/>
            <person name="Barry K."/>
            <person name="Bills G."/>
            <person name="Bluhm B."/>
            <person name="Cannon C."/>
            <person name="Castanera R."/>
            <person name="Culley D."/>
            <person name="Daum C."/>
            <person name="Ezra D."/>
            <person name="Gonzalez J."/>
            <person name="Henrissat B."/>
            <person name="Kuo A."/>
            <person name="Liang C."/>
            <person name="Lipzen A."/>
            <person name="Lutzoni F."/>
            <person name="Magnuson J."/>
            <person name="Mondo S."/>
            <person name="Nolan M."/>
            <person name="Ohm R."/>
            <person name="Pangilinan J."/>
            <person name="Park H.-J."/>
            <person name="Ramirez L."/>
            <person name="Alfaro M."/>
            <person name="Sun H."/>
            <person name="Tritt A."/>
            <person name="Yoshinaga Y."/>
            <person name="Zwiers L.-H."/>
            <person name="Turgeon B."/>
            <person name="Goodwin S."/>
            <person name="Spatafora J."/>
            <person name="Crous P."/>
            <person name="Grigoriev I."/>
        </authorList>
    </citation>
    <scope>NUCLEOTIDE SEQUENCE</scope>
    <source>
        <strain evidence="10 12">CBS 304.34</strain>
    </source>
</reference>
<dbReference type="OrthoDB" id="5399138at2759"/>
<evidence type="ECO:0000313" key="12">
    <source>
        <dbReference type="RefSeq" id="XP_033572903.1"/>
    </source>
</evidence>
<dbReference type="GO" id="GO:0005351">
    <property type="term" value="F:carbohydrate:proton symporter activity"/>
    <property type="evidence" value="ECO:0007669"/>
    <property type="project" value="TreeGrafter"/>
</dbReference>
<dbReference type="SUPFAM" id="SSF103473">
    <property type="entry name" value="MFS general substrate transporter"/>
    <property type="match status" value="1"/>
</dbReference>
<feature type="domain" description="Major facilitator superfamily (MFS) profile" evidence="9">
    <location>
        <begin position="11"/>
        <end position="449"/>
    </location>
</feature>
<dbReference type="InterPro" id="IPR005829">
    <property type="entry name" value="Sugar_transporter_CS"/>
</dbReference>
<dbReference type="PROSITE" id="PS50850">
    <property type="entry name" value="MFS"/>
    <property type="match status" value="1"/>
</dbReference>
<accession>A0A6A6YBE2</accession>
<evidence type="ECO:0000313" key="11">
    <source>
        <dbReference type="Proteomes" id="UP000504636"/>
    </source>
</evidence>
<reference evidence="12" key="2">
    <citation type="submission" date="2020-04" db="EMBL/GenBank/DDBJ databases">
        <authorList>
            <consortium name="NCBI Genome Project"/>
        </authorList>
    </citation>
    <scope>NUCLEOTIDE SEQUENCE</scope>
    <source>
        <strain evidence="12">CBS 304.34</strain>
    </source>
</reference>
<feature type="transmembrane region" description="Helical" evidence="8">
    <location>
        <begin position="79"/>
        <end position="96"/>
    </location>
</feature>
<evidence type="ECO:0000256" key="4">
    <source>
        <dbReference type="ARBA" id="ARBA00022692"/>
    </source>
</evidence>
<dbReference type="Pfam" id="PF00083">
    <property type="entry name" value="Sugar_tr"/>
    <property type="match status" value="1"/>
</dbReference>
<evidence type="ECO:0000256" key="7">
    <source>
        <dbReference type="RuleBase" id="RU003346"/>
    </source>
</evidence>
<feature type="transmembrane region" description="Helical" evidence="8">
    <location>
        <begin position="138"/>
        <end position="157"/>
    </location>
</feature>
<dbReference type="PANTHER" id="PTHR48022:SF20">
    <property type="entry name" value="MAJOR FACILITATOR SUPERFAMILY (MFS) PROFILE DOMAIN-CONTAINING PROTEIN-RELATED"/>
    <property type="match status" value="1"/>
</dbReference>
<feature type="transmembrane region" description="Helical" evidence="8">
    <location>
        <begin position="425"/>
        <end position="444"/>
    </location>
</feature>
<dbReference type="InterPro" id="IPR020846">
    <property type="entry name" value="MFS_dom"/>
</dbReference>
<dbReference type="PANTHER" id="PTHR48022">
    <property type="entry name" value="PLASTIDIC GLUCOSE TRANSPORTER 4"/>
    <property type="match status" value="1"/>
</dbReference>
<dbReference type="InterPro" id="IPR036259">
    <property type="entry name" value="MFS_trans_sf"/>
</dbReference>
<proteinExistence type="inferred from homology"/>
<comment type="subcellular location">
    <subcellularLocation>
        <location evidence="1">Membrane</location>
        <topology evidence="1">Multi-pass membrane protein</topology>
    </subcellularLocation>
</comment>
<evidence type="ECO:0000256" key="1">
    <source>
        <dbReference type="ARBA" id="ARBA00004141"/>
    </source>
</evidence>
<feature type="transmembrane region" description="Helical" evidence="8">
    <location>
        <begin position="169"/>
        <end position="192"/>
    </location>
</feature>
<dbReference type="PROSITE" id="PS00217">
    <property type="entry name" value="SUGAR_TRANSPORT_2"/>
    <property type="match status" value="1"/>
</dbReference>
<evidence type="ECO:0000256" key="8">
    <source>
        <dbReference type="SAM" id="Phobius"/>
    </source>
</evidence>